<dbReference type="InterPro" id="IPR001478">
    <property type="entry name" value="PDZ"/>
</dbReference>
<dbReference type="InterPro" id="IPR036034">
    <property type="entry name" value="PDZ_sf"/>
</dbReference>
<dbReference type="Gene3D" id="2.30.42.60">
    <property type="match status" value="1"/>
</dbReference>
<dbReference type="Proteomes" id="UP001595783">
    <property type="component" value="Unassembled WGS sequence"/>
</dbReference>
<feature type="domain" description="PDZ" evidence="1">
    <location>
        <begin position="174"/>
        <end position="239"/>
    </location>
</feature>
<dbReference type="InterPro" id="IPR055911">
    <property type="entry name" value="DUF7488"/>
</dbReference>
<name>A0ABV7ZLF1_9HELI</name>
<dbReference type="RefSeq" id="WP_233708922.1">
    <property type="nucleotide sequence ID" value="NZ_FZMF01000002.1"/>
</dbReference>
<proteinExistence type="predicted"/>
<evidence type="ECO:0000259" key="1">
    <source>
        <dbReference type="Pfam" id="PF13180"/>
    </source>
</evidence>
<sequence>MVLIGRLLAVVLCCTPLKAYDFSRCAKYHHLATYGASVSLFWDRKQVSFMHSTTPPKGVKILKHDPFIGFYLIQAPKTQFAYHLLDIDAQARKRPLAAINAHAKSGSILERQQGFLHFARFSAPLGLNGVVSNICYQIYGVGVGAHEFIETKYLKRFLRQKSPYYGDIGVRVGAGLVVQSVDPFFQHNPFLEHDVIMRINNQSIRNAHEFEWIVSNLAYQSHARVTIKRGHALKTFVVRVDKRHGGFLLPDTFLERFGIAVNDDLVITKATHLTPPLNKLHVGDRLVWINRKPIIKRGQSVHVALQKALSKAFMQGQIEMLIMRKGFEFYVRL</sequence>
<dbReference type="Pfam" id="PF13180">
    <property type="entry name" value="PDZ_2"/>
    <property type="match status" value="1"/>
</dbReference>
<dbReference type="Pfam" id="PF24314">
    <property type="entry name" value="DUF7488"/>
    <property type="match status" value="1"/>
</dbReference>
<reference evidence="4" key="1">
    <citation type="journal article" date="2019" name="Int. J. Syst. Evol. Microbiol.">
        <title>The Global Catalogue of Microorganisms (GCM) 10K type strain sequencing project: providing services to taxonomists for standard genome sequencing and annotation.</title>
        <authorList>
            <consortium name="The Broad Institute Genomics Platform"/>
            <consortium name="The Broad Institute Genome Sequencing Center for Infectious Disease"/>
            <person name="Wu L."/>
            <person name="Ma J."/>
        </authorList>
    </citation>
    <scope>NUCLEOTIDE SEQUENCE [LARGE SCALE GENOMIC DNA]</scope>
    <source>
        <strain evidence="4">CCUG 53816</strain>
    </source>
</reference>
<keyword evidence="4" id="KW-1185">Reference proteome</keyword>
<organism evidence="3 4">
    <name type="scientific">Helicobacter baculiformis</name>
    <dbReference type="NCBI Taxonomy" id="427351"/>
    <lineage>
        <taxon>Bacteria</taxon>
        <taxon>Pseudomonadati</taxon>
        <taxon>Campylobacterota</taxon>
        <taxon>Epsilonproteobacteria</taxon>
        <taxon>Campylobacterales</taxon>
        <taxon>Helicobacteraceae</taxon>
        <taxon>Helicobacter</taxon>
    </lineage>
</organism>
<protein>
    <submittedName>
        <fullName evidence="3">PDZ domain-containing protein</fullName>
    </submittedName>
</protein>
<evidence type="ECO:0000313" key="4">
    <source>
        <dbReference type="Proteomes" id="UP001595783"/>
    </source>
</evidence>
<feature type="domain" description="DUF7488" evidence="2">
    <location>
        <begin position="19"/>
        <end position="161"/>
    </location>
</feature>
<comment type="caution">
    <text evidence="3">The sequence shown here is derived from an EMBL/GenBank/DDBJ whole genome shotgun (WGS) entry which is preliminary data.</text>
</comment>
<evidence type="ECO:0000313" key="3">
    <source>
        <dbReference type="EMBL" id="MFC3848251.1"/>
    </source>
</evidence>
<dbReference type="SUPFAM" id="SSF50156">
    <property type="entry name" value="PDZ domain-like"/>
    <property type="match status" value="1"/>
</dbReference>
<gene>
    <name evidence="3" type="ORF">ACFOPX_06935</name>
</gene>
<evidence type="ECO:0000259" key="2">
    <source>
        <dbReference type="Pfam" id="PF24314"/>
    </source>
</evidence>
<dbReference type="EMBL" id="JBHRZO010000048">
    <property type="protein sequence ID" value="MFC3848251.1"/>
    <property type="molecule type" value="Genomic_DNA"/>
</dbReference>
<accession>A0ABV7ZLF1</accession>